<protein>
    <recommendedName>
        <fullName evidence="2">EF-hand domain-containing protein</fullName>
    </recommendedName>
</protein>
<dbReference type="EMBL" id="BART01027200">
    <property type="protein sequence ID" value="GAG90928.1"/>
    <property type="molecule type" value="Genomic_DNA"/>
</dbReference>
<proteinExistence type="predicted"/>
<dbReference type="PROSITE" id="PS00018">
    <property type="entry name" value="EF_HAND_1"/>
    <property type="match status" value="1"/>
</dbReference>
<organism evidence="1">
    <name type="scientific">marine sediment metagenome</name>
    <dbReference type="NCBI Taxonomy" id="412755"/>
    <lineage>
        <taxon>unclassified sequences</taxon>
        <taxon>metagenomes</taxon>
        <taxon>ecological metagenomes</taxon>
    </lineage>
</organism>
<accession>X1C3E5</accession>
<sequence>LYNLLYTFSKADRSKDFISLVSYHKDSSKPVYNFLLAPPHQFQVQLNIQIIIEFFDIDTSGALNIKDLTKIINDANIIVIFKNYVDAGVNPFPPNDIVTKTRVDAATKVKT</sequence>
<reference evidence="1" key="1">
    <citation type="journal article" date="2014" name="Front. Microbiol.">
        <title>High frequency of phylogenetically diverse reductive dehalogenase-homologous genes in deep subseafloor sedimentary metagenomes.</title>
        <authorList>
            <person name="Kawai M."/>
            <person name="Futagami T."/>
            <person name="Toyoda A."/>
            <person name="Takaki Y."/>
            <person name="Nishi S."/>
            <person name="Hori S."/>
            <person name="Arai W."/>
            <person name="Tsubouchi T."/>
            <person name="Morono Y."/>
            <person name="Uchiyama I."/>
            <person name="Ito T."/>
            <person name="Fujiyama A."/>
            <person name="Inagaki F."/>
            <person name="Takami H."/>
        </authorList>
    </citation>
    <scope>NUCLEOTIDE SEQUENCE</scope>
    <source>
        <strain evidence="1">Expedition CK06-06</strain>
    </source>
</reference>
<evidence type="ECO:0000313" key="1">
    <source>
        <dbReference type="EMBL" id="GAG90928.1"/>
    </source>
</evidence>
<dbReference type="InterPro" id="IPR018247">
    <property type="entry name" value="EF_Hand_1_Ca_BS"/>
</dbReference>
<evidence type="ECO:0008006" key="2">
    <source>
        <dbReference type="Google" id="ProtNLM"/>
    </source>
</evidence>
<feature type="non-terminal residue" evidence="1">
    <location>
        <position position="1"/>
    </location>
</feature>
<name>X1C3E5_9ZZZZ</name>
<comment type="caution">
    <text evidence="1">The sequence shown here is derived from an EMBL/GenBank/DDBJ whole genome shotgun (WGS) entry which is preliminary data.</text>
</comment>
<gene>
    <name evidence="1" type="ORF">S01H4_48281</name>
</gene>
<dbReference type="AlphaFoldDB" id="X1C3E5"/>